<dbReference type="InterPro" id="IPR001680">
    <property type="entry name" value="WD40_rpt"/>
</dbReference>
<dbReference type="SUPFAM" id="SSF50978">
    <property type="entry name" value="WD40 repeat-like"/>
    <property type="match status" value="1"/>
</dbReference>
<sequence length="1345" mass="148102">MPSTSPGDNTPSTFTDILPGAPTTSLQTLATFVFRHKRYIAYTSGRQLSILSSPTTLVQALIFPDDLIAIASESTTGKVAVASKNDVWVLEPHTEGWTKVWWEKTLFLVREDATDKAQCLSWGNEGELLVGGSGLLSLFSTLPSSRTNSPALEAGGRENLEGRRPLWCKEISSAVQYAAFSPSAELIATSGVYDRLVKIWRRLSFEEGLFDYTYLPHPGTVAHLQWRPLDTHDDSRRESGITGRHEDDPEILYTIAADGLLRVWRTGGLHDLDILVVHTTVDLGSAIPDSPSLTIKGKDRQQYKPARYTFTIPAEQFCDAVTAAIGLRKEKLTHSLEHLKETASQEPDLIITLDGHGRMSAWGLQSIGHKRRPETPTGYSKSAYHIAHTEGLPLKIKDGVNARFEAWFEDAVIHVLVHHFDGSVQWWTGGVENFFSPSASGNDRVKEVGYWSGHAQGSISGLKGSLGGNDMISSDGSGNIASWTPDLASGRMHASSHLTLESQVLDTAILPVAHNRDAFIAALVRSISDQSKLDLVLCSRAGKELGREGRTLESGDDEVKWSLHCSGNEEETLIVALSSNGNGFVYCLETPNHAEFGLRPFTLSAPESAKAIVYAAAVLDSKDLDRVGFVCVDQSGALLLYHLNMQGSDPLEPAFVTSFETGNELAVVNLRDGYVEHHAATKGQIRQIVPSSTHHLVAVGYDTEVHVLAQGRYEHHEDMPAWTMLKRVSIAGIGLKISDLAWLSDCSLAIAAGNGICISSSEVPVKDLQADIQEAIDARLQSQDSYHFSNLSQQLKKRLPVWHPSLLAQTVRDGHWTLASTLVHNLCRKLKFWSEGDDLHSLLDVEAEHVYQSEQAPTAATLDDDLVADLMQQLEEKDLPEVSQKEQQQLKRVIQAMAYCSQHVSGLDGGALRFLFAWKLELLHMSAKKEMTAGQPNGVHPPTPAPVPTMHWREITFAHHSTTQQPLLDVLIAHYDNKLTWPMARSLGLFAWLVDRQALEQTFEALAQSAYRSASPADPINASLYFLAMHKKPALLALWRIATWHKEQRATMNFLRRDFGNGNAANRTAAKKNAYALMGKKRFDYAAAFFLLAEDPASATSVLASQCEDVMLAIAVARLHSGDGSGILRKLVEDRLMSEAAKTGDRWLTSWCHSILLEHDYAAEALVQPLEGLVRTWEQDDPATLALYRGIRKGAGSEYEYEAVLRAARVLRRMGLSLLALELVSRWEFKTPRTPMPRGRVDTLTNGVHEAQIKAEPPSMLEGLGDNSTNATKEPPSMLDAFDAPKPAAAPPRDEKAAREAKAAELLKKMKQKKEAAQPAISEKKPEPTQFKEPDANSLLDSFGF</sequence>
<evidence type="ECO:0000256" key="1">
    <source>
        <dbReference type="SAM" id="MobiDB-lite"/>
    </source>
</evidence>
<dbReference type="GO" id="GO:0043291">
    <property type="term" value="C:RAVE complex"/>
    <property type="evidence" value="ECO:0007669"/>
    <property type="project" value="TreeGrafter"/>
</dbReference>
<feature type="region of interest" description="Disordered" evidence="1">
    <location>
        <begin position="1251"/>
        <end position="1345"/>
    </location>
</feature>
<organism evidence="3 4">
    <name type="scientific">Saxophila tyrrhenica</name>
    <dbReference type="NCBI Taxonomy" id="1690608"/>
    <lineage>
        <taxon>Eukaryota</taxon>
        <taxon>Fungi</taxon>
        <taxon>Dikarya</taxon>
        <taxon>Ascomycota</taxon>
        <taxon>Pezizomycotina</taxon>
        <taxon>Dothideomycetes</taxon>
        <taxon>Dothideomycetidae</taxon>
        <taxon>Mycosphaerellales</taxon>
        <taxon>Extremaceae</taxon>
        <taxon>Saxophila</taxon>
    </lineage>
</organism>
<dbReference type="InterPro" id="IPR015943">
    <property type="entry name" value="WD40/YVTN_repeat-like_dom_sf"/>
</dbReference>
<dbReference type="Proteomes" id="UP001337655">
    <property type="component" value="Unassembled WGS sequence"/>
</dbReference>
<accession>A0AAV9PPS7</accession>
<protein>
    <submittedName>
        <fullName evidence="3">Regulator of (H+)-ATPase in vacuolar membrane</fullName>
    </submittedName>
</protein>
<comment type="caution">
    <text evidence="3">The sequence shown here is derived from an EMBL/GenBank/DDBJ whole genome shotgun (WGS) entry which is preliminary data.</text>
</comment>
<feature type="domain" description="RAVE complex protein Rav1 C-terminal" evidence="2">
    <location>
        <begin position="660"/>
        <end position="1223"/>
    </location>
</feature>
<keyword evidence="4" id="KW-1185">Reference proteome</keyword>
<feature type="compositionally biased region" description="Basic and acidic residues" evidence="1">
    <location>
        <begin position="1292"/>
        <end position="1335"/>
    </location>
</feature>
<dbReference type="Gene3D" id="2.130.10.10">
    <property type="entry name" value="YVTN repeat-like/Quinoprotein amine dehydrogenase"/>
    <property type="match status" value="1"/>
</dbReference>
<dbReference type="GO" id="GO:0007035">
    <property type="term" value="P:vacuolar acidification"/>
    <property type="evidence" value="ECO:0007669"/>
    <property type="project" value="TreeGrafter"/>
</dbReference>
<dbReference type="SMART" id="SM00320">
    <property type="entry name" value="WD40"/>
    <property type="match status" value="4"/>
</dbReference>
<dbReference type="InterPro" id="IPR022033">
    <property type="entry name" value="Rav1p_C"/>
</dbReference>
<dbReference type="EMBL" id="JAVRRT010000001">
    <property type="protein sequence ID" value="KAK5175278.1"/>
    <property type="molecule type" value="Genomic_DNA"/>
</dbReference>
<gene>
    <name evidence="3" type="primary">RAV1</name>
    <name evidence="3" type="ORF">LTR77_000416</name>
</gene>
<evidence type="ECO:0000313" key="3">
    <source>
        <dbReference type="EMBL" id="KAK5175278.1"/>
    </source>
</evidence>
<evidence type="ECO:0000313" key="4">
    <source>
        <dbReference type="Proteomes" id="UP001337655"/>
    </source>
</evidence>
<evidence type="ECO:0000259" key="2">
    <source>
        <dbReference type="Pfam" id="PF12234"/>
    </source>
</evidence>
<reference evidence="3 4" key="1">
    <citation type="submission" date="2023-08" db="EMBL/GenBank/DDBJ databases">
        <title>Black Yeasts Isolated from many extreme environments.</title>
        <authorList>
            <person name="Coleine C."/>
            <person name="Stajich J.E."/>
            <person name="Selbmann L."/>
        </authorList>
    </citation>
    <scope>NUCLEOTIDE SEQUENCE [LARGE SCALE GENOMIC DNA]</scope>
    <source>
        <strain evidence="3 4">CCFEE 5935</strain>
    </source>
</reference>
<dbReference type="InterPro" id="IPR052208">
    <property type="entry name" value="DmX-like/RAVE_component"/>
</dbReference>
<dbReference type="RefSeq" id="XP_064663916.1">
    <property type="nucleotide sequence ID" value="XM_064797682.1"/>
</dbReference>
<dbReference type="PANTHER" id="PTHR13950:SF9">
    <property type="entry name" value="RABCONNECTIN-3A"/>
    <property type="match status" value="1"/>
</dbReference>
<dbReference type="Pfam" id="PF12234">
    <property type="entry name" value="Rav1p_C"/>
    <property type="match status" value="1"/>
</dbReference>
<proteinExistence type="predicted"/>
<dbReference type="InterPro" id="IPR036322">
    <property type="entry name" value="WD40_repeat_dom_sf"/>
</dbReference>
<dbReference type="PANTHER" id="PTHR13950">
    <property type="entry name" value="RABCONNECTIN-RELATED"/>
    <property type="match status" value="1"/>
</dbReference>
<dbReference type="GeneID" id="89921766"/>
<name>A0AAV9PPS7_9PEZI</name>